<dbReference type="Proteomes" id="UP000515506">
    <property type="component" value="Chromosome"/>
</dbReference>
<evidence type="ECO:0000256" key="1">
    <source>
        <dbReference type="SAM" id="Phobius"/>
    </source>
</evidence>
<reference evidence="2 3" key="1">
    <citation type="submission" date="2020-08" db="EMBL/GenBank/DDBJ databases">
        <title>Streptomycin resistant and MDR strain, P. mexicana.</title>
        <authorList>
            <person name="Ganesh-kumar S."/>
            <person name="Zhe T."/>
            <person name="Yu Z."/>
            <person name="Min Y."/>
        </authorList>
    </citation>
    <scope>NUCLEOTIDE SEQUENCE [LARGE SCALE GENOMIC DNA]</scope>
    <source>
        <strain evidence="2 3">GTZY</strain>
    </source>
</reference>
<organism evidence="2 3">
    <name type="scientific">Pseudoxanthomonas mexicana</name>
    <dbReference type="NCBI Taxonomy" id="128785"/>
    <lineage>
        <taxon>Bacteria</taxon>
        <taxon>Pseudomonadati</taxon>
        <taxon>Pseudomonadota</taxon>
        <taxon>Gammaproteobacteria</taxon>
        <taxon>Lysobacterales</taxon>
        <taxon>Lysobacteraceae</taxon>
        <taxon>Pseudoxanthomonas</taxon>
    </lineage>
</organism>
<evidence type="ECO:0000313" key="2">
    <source>
        <dbReference type="EMBL" id="QND78865.1"/>
    </source>
</evidence>
<name>A0ABX6R6S3_PSEMX</name>
<protein>
    <submittedName>
        <fullName evidence="2">Uncharacterized protein</fullName>
    </submittedName>
</protein>
<accession>A0ABX6R6S3</accession>
<sequence>MTIRDYLRQRKARYLGIGTACLVLAAGLILAHGMSALAVYSAAALVFILGYMTCVVLSRSIACPRCKSAVGGYTSWLNLRTSGSVRRMNYCAGCGTSFDEPVIPPRS</sequence>
<feature type="transmembrane region" description="Helical" evidence="1">
    <location>
        <begin position="12"/>
        <end position="31"/>
    </location>
</feature>
<proteinExistence type="predicted"/>
<dbReference type="RefSeq" id="WP_185894280.1">
    <property type="nucleotide sequence ID" value="NZ_CP060028.1"/>
</dbReference>
<keyword evidence="1" id="KW-0812">Transmembrane</keyword>
<gene>
    <name evidence="2" type="ORF">H4W19_10710</name>
</gene>
<dbReference type="EMBL" id="CP060028">
    <property type="protein sequence ID" value="QND78865.1"/>
    <property type="molecule type" value="Genomic_DNA"/>
</dbReference>
<keyword evidence="3" id="KW-1185">Reference proteome</keyword>
<keyword evidence="1" id="KW-0472">Membrane</keyword>
<keyword evidence="1" id="KW-1133">Transmembrane helix</keyword>
<feature type="transmembrane region" description="Helical" evidence="1">
    <location>
        <begin position="37"/>
        <end position="57"/>
    </location>
</feature>
<evidence type="ECO:0000313" key="3">
    <source>
        <dbReference type="Proteomes" id="UP000515506"/>
    </source>
</evidence>